<dbReference type="OrthoDB" id="2645700at2"/>
<proteinExistence type="predicted"/>
<reference evidence="2 3" key="1">
    <citation type="submission" date="2016-08" db="EMBL/GenBank/DDBJ databases">
        <title>Genome of Bacillus solimangrovi GH2-4.</title>
        <authorList>
            <person name="Lim S."/>
            <person name="Kim B.-C."/>
        </authorList>
    </citation>
    <scope>NUCLEOTIDE SEQUENCE [LARGE SCALE GENOMIC DNA]</scope>
    <source>
        <strain evidence="2 3">GH2-4</strain>
    </source>
</reference>
<dbReference type="AlphaFoldDB" id="A0A1E5LAP6"/>
<name>A0A1E5LAP6_9BACI</name>
<evidence type="ECO:0000256" key="1">
    <source>
        <dbReference type="SAM" id="Phobius"/>
    </source>
</evidence>
<evidence type="ECO:0000313" key="2">
    <source>
        <dbReference type="EMBL" id="OEH91131.1"/>
    </source>
</evidence>
<accession>A0A1E5LAP6</accession>
<comment type="caution">
    <text evidence="2">The sequence shown here is derived from an EMBL/GenBank/DDBJ whole genome shotgun (WGS) entry which is preliminary data.</text>
</comment>
<dbReference type="EMBL" id="MJEH01000064">
    <property type="protein sequence ID" value="OEH91131.1"/>
    <property type="molecule type" value="Genomic_DNA"/>
</dbReference>
<dbReference type="RefSeq" id="WP_069718898.1">
    <property type="nucleotide sequence ID" value="NZ_MJEH01000064.1"/>
</dbReference>
<sequence>MENYLKMIVGTLFMLISALLLSSQFITAAILSINTGTLYNVLDSTGYILISLSIIFFLIGFVMILINWSKINKLQN</sequence>
<dbReference type="Proteomes" id="UP000095209">
    <property type="component" value="Unassembled WGS sequence"/>
</dbReference>
<keyword evidence="3" id="KW-1185">Reference proteome</keyword>
<gene>
    <name evidence="2" type="ORF">BFG57_07100</name>
</gene>
<organism evidence="2 3">
    <name type="scientific">Bacillus solimangrovi</name>
    <dbReference type="NCBI Taxonomy" id="1305675"/>
    <lineage>
        <taxon>Bacteria</taxon>
        <taxon>Bacillati</taxon>
        <taxon>Bacillota</taxon>
        <taxon>Bacilli</taxon>
        <taxon>Bacillales</taxon>
        <taxon>Bacillaceae</taxon>
        <taxon>Bacillus</taxon>
    </lineage>
</organism>
<keyword evidence="1" id="KW-0812">Transmembrane</keyword>
<protein>
    <submittedName>
        <fullName evidence="2">Uncharacterized protein</fullName>
    </submittedName>
</protein>
<evidence type="ECO:0000313" key="3">
    <source>
        <dbReference type="Proteomes" id="UP000095209"/>
    </source>
</evidence>
<keyword evidence="1" id="KW-0472">Membrane</keyword>
<feature type="transmembrane region" description="Helical" evidence="1">
    <location>
        <begin position="44"/>
        <end position="66"/>
    </location>
</feature>
<keyword evidence="1" id="KW-1133">Transmembrane helix</keyword>